<name>A0A6C0E0M5_9ZZZZ</name>
<sequence>MESTFAVYDFLQDATDFKEIILLKYVTFFASTYIFYNFVSTSTFIQGLKLFFIVVIARYLLSLLTRYKNPSLNSLNNKSQKYFQIDPTIAYLYLMIVLYIRDVEVSLQIKNSMFIALLFYSIFSIGSKSILTSDAIFTLLFADMIFRNLQLIQVN</sequence>
<dbReference type="AlphaFoldDB" id="A0A6C0E0M5"/>
<feature type="transmembrane region" description="Helical" evidence="1">
    <location>
        <begin position="113"/>
        <end position="142"/>
    </location>
</feature>
<accession>A0A6C0E0M5</accession>
<proteinExistence type="predicted"/>
<feature type="transmembrane region" description="Helical" evidence="1">
    <location>
        <begin position="21"/>
        <end position="38"/>
    </location>
</feature>
<feature type="transmembrane region" description="Helical" evidence="1">
    <location>
        <begin position="82"/>
        <end position="101"/>
    </location>
</feature>
<evidence type="ECO:0000256" key="1">
    <source>
        <dbReference type="SAM" id="Phobius"/>
    </source>
</evidence>
<keyword evidence="1" id="KW-0812">Transmembrane</keyword>
<feature type="transmembrane region" description="Helical" evidence="1">
    <location>
        <begin position="44"/>
        <end position="61"/>
    </location>
</feature>
<evidence type="ECO:0000313" key="2">
    <source>
        <dbReference type="EMBL" id="QHT22252.1"/>
    </source>
</evidence>
<organism evidence="2">
    <name type="scientific">viral metagenome</name>
    <dbReference type="NCBI Taxonomy" id="1070528"/>
    <lineage>
        <taxon>unclassified sequences</taxon>
        <taxon>metagenomes</taxon>
        <taxon>organismal metagenomes</taxon>
    </lineage>
</organism>
<keyword evidence="1" id="KW-0472">Membrane</keyword>
<dbReference type="EMBL" id="MN739708">
    <property type="protein sequence ID" value="QHT22252.1"/>
    <property type="molecule type" value="Genomic_DNA"/>
</dbReference>
<keyword evidence="1" id="KW-1133">Transmembrane helix</keyword>
<reference evidence="2" key="1">
    <citation type="journal article" date="2020" name="Nature">
        <title>Giant virus diversity and host interactions through global metagenomics.</title>
        <authorList>
            <person name="Schulz F."/>
            <person name="Roux S."/>
            <person name="Paez-Espino D."/>
            <person name="Jungbluth S."/>
            <person name="Walsh D.A."/>
            <person name="Denef V.J."/>
            <person name="McMahon K.D."/>
            <person name="Konstantinidis K.T."/>
            <person name="Eloe-Fadrosh E.A."/>
            <person name="Kyrpides N.C."/>
            <person name="Woyke T."/>
        </authorList>
    </citation>
    <scope>NUCLEOTIDE SEQUENCE</scope>
    <source>
        <strain evidence="2">GVMAG-M-3300023179-107</strain>
    </source>
</reference>
<protein>
    <submittedName>
        <fullName evidence="2">Uncharacterized protein</fullName>
    </submittedName>
</protein>